<dbReference type="Pfam" id="PF00732">
    <property type="entry name" value="GMC_oxred_N"/>
    <property type="match status" value="2"/>
</dbReference>
<dbReference type="GO" id="GO:0016614">
    <property type="term" value="F:oxidoreductase activity, acting on CH-OH group of donors"/>
    <property type="evidence" value="ECO:0007669"/>
    <property type="project" value="InterPro"/>
</dbReference>
<dbReference type="Gene3D" id="3.50.50.60">
    <property type="entry name" value="FAD/NAD(P)-binding domain"/>
    <property type="match status" value="3"/>
</dbReference>
<evidence type="ECO:0000313" key="7">
    <source>
        <dbReference type="EMBL" id="CAD8493606.1"/>
    </source>
</evidence>
<dbReference type="PROSITE" id="PS00624">
    <property type="entry name" value="GMC_OXRED_2"/>
    <property type="match status" value="1"/>
</dbReference>
<feature type="binding site" evidence="5">
    <location>
        <position position="191"/>
    </location>
    <ligand>
        <name>FAD</name>
        <dbReference type="ChEBI" id="CHEBI:57692"/>
    </ligand>
</feature>
<reference evidence="7" key="1">
    <citation type="submission" date="2021-01" db="EMBL/GenBank/DDBJ databases">
        <authorList>
            <person name="Corre E."/>
            <person name="Pelletier E."/>
            <person name="Niang G."/>
            <person name="Scheremetjew M."/>
            <person name="Finn R."/>
            <person name="Kale V."/>
            <person name="Holt S."/>
            <person name="Cochrane G."/>
            <person name="Meng A."/>
            <person name="Brown T."/>
            <person name="Cohen L."/>
        </authorList>
    </citation>
    <scope>NUCLEOTIDE SEQUENCE</scope>
    <source>
        <strain evidence="7">CCMP1374</strain>
    </source>
</reference>
<dbReference type="InterPro" id="IPR036188">
    <property type="entry name" value="FAD/NAD-bd_sf"/>
</dbReference>
<evidence type="ECO:0000256" key="3">
    <source>
        <dbReference type="ARBA" id="ARBA00022630"/>
    </source>
</evidence>
<sequence length="582" mass="62717">MTEQSVPGGASDNVGYENIDWKYRVEEQKTPLAGASGKAFGGGFRERGRSFPIPRGKVLGGSNELNYMLHVRGTAGDYEAWEAATDDARWGAASMAAAEHYYEEHVEFASKAAPKDGSAPHANTLADAWVAAAGQSEFGNTSSYNDGPRLGGFHYEHAVRRGVRQSTARQFLLPLLRQGAPNLDVVVGAHVNRVLLDDGASPPRAIGVDVSFKECRVPSLSVPVLGQLLPSRPCLFGGRQATRREYTKAQGYRREVLGVRYTARKEVIVSAGAYESPHLLLRSGIGPSEQLRAASVRQHVELPAVGRHLQDHPIIGIKYRLGPVGGAWLPASITKLWLAFPSTLWSYLTSGKGVLASSGCDIGYFGTSNPSFARRPDLQMHGMITAGDPGYFGNFLHYDSAFMSQVGEASDYSLWAQGLMIAPTLLHAAAEGSVSLDPRNADGSGPPVIQYEAFGHDEDVARLIQGVRQVQTIMAQPAMAAHDPTLLHIADLAAEFGRDTDEYWAQYIKRFGFVVYHPAGTCRMGRAGEPSAVVDSSLRVLGVDQLRVADASIMPDITSGNTQVPTAAIGVQMVAIIRELYA</sequence>
<name>A0A7S0ESJ4_9EUKA</name>
<dbReference type="Gene3D" id="3.30.410.40">
    <property type="match status" value="2"/>
</dbReference>
<dbReference type="SUPFAM" id="SSF51905">
    <property type="entry name" value="FAD/NAD(P)-binding domain"/>
    <property type="match status" value="1"/>
</dbReference>
<dbReference type="Pfam" id="PF05199">
    <property type="entry name" value="GMC_oxred_C"/>
    <property type="match status" value="1"/>
</dbReference>
<dbReference type="EMBL" id="HBEP01022421">
    <property type="protein sequence ID" value="CAD8493606.1"/>
    <property type="molecule type" value="Transcribed_RNA"/>
</dbReference>
<dbReference type="InterPro" id="IPR007867">
    <property type="entry name" value="GMC_OxRtase_C"/>
</dbReference>
<dbReference type="PANTHER" id="PTHR11552">
    <property type="entry name" value="GLUCOSE-METHANOL-CHOLINE GMC OXIDOREDUCTASE"/>
    <property type="match status" value="1"/>
</dbReference>
<feature type="domain" description="Glucose-methanol-choline oxidoreductase N-terminal" evidence="6">
    <location>
        <begin position="272"/>
        <end position="286"/>
    </location>
</feature>
<evidence type="ECO:0000259" key="6">
    <source>
        <dbReference type="PROSITE" id="PS00624"/>
    </source>
</evidence>
<evidence type="ECO:0000256" key="4">
    <source>
        <dbReference type="ARBA" id="ARBA00022827"/>
    </source>
</evidence>
<comment type="cofactor">
    <cofactor evidence="1 5">
        <name>FAD</name>
        <dbReference type="ChEBI" id="CHEBI:57692"/>
    </cofactor>
</comment>
<comment type="similarity">
    <text evidence="2">Belongs to the GMC oxidoreductase family.</text>
</comment>
<protein>
    <recommendedName>
        <fullName evidence="6">Glucose-methanol-choline oxidoreductase N-terminal domain-containing protein</fullName>
    </recommendedName>
</protein>
<gene>
    <name evidence="7" type="ORF">PANT1444_LOCUS12573</name>
</gene>
<proteinExistence type="inferred from homology"/>
<dbReference type="AlphaFoldDB" id="A0A7S0ESJ4"/>
<evidence type="ECO:0000256" key="2">
    <source>
        <dbReference type="ARBA" id="ARBA00010790"/>
    </source>
</evidence>
<evidence type="ECO:0000256" key="5">
    <source>
        <dbReference type="PIRSR" id="PIRSR000137-2"/>
    </source>
</evidence>
<feature type="binding site" evidence="5">
    <location>
        <position position="58"/>
    </location>
    <ligand>
        <name>FAD</name>
        <dbReference type="ChEBI" id="CHEBI:57692"/>
    </ligand>
</feature>
<accession>A0A7S0ESJ4</accession>
<dbReference type="PANTHER" id="PTHR11552:SF147">
    <property type="entry name" value="CHOLINE DEHYDROGENASE, MITOCHONDRIAL"/>
    <property type="match status" value="1"/>
</dbReference>
<dbReference type="InterPro" id="IPR012132">
    <property type="entry name" value="GMC_OxRdtase"/>
</dbReference>
<evidence type="ECO:0000256" key="1">
    <source>
        <dbReference type="ARBA" id="ARBA00001974"/>
    </source>
</evidence>
<dbReference type="GO" id="GO:0050660">
    <property type="term" value="F:flavin adenine dinucleotide binding"/>
    <property type="evidence" value="ECO:0007669"/>
    <property type="project" value="InterPro"/>
</dbReference>
<organism evidence="7">
    <name type="scientific">Phaeocystis antarctica</name>
    <dbReference type="NCBI Taxonomy" id="33657"/>
    <lineage>
        <taxon>Eukaryota</taxon>
        <taxon>Haptista</taxon>
        <taxon>Haptophyta</taxon>
        <taxon>Prymnesiophyceae</taxon>
        <taxon>Phaeocystales</taxon>
        <taxon>Phaeocystaceae</taxon>
        <taxon>Phaeocystis</taxon>
    </lineage>
</organism>
<dbReference type="InterPro" id="IPR000172">
    <property type="entry name" value="GMC_OxRdtase_N"/>
</dbReference>
<keyword evidence="3" id="KW-0285">Flavoprotein</keyword>
<dbReference type="SUPFAM" id="SSF54373">
    <property type="entry name" value="FAD-linked reductases, C-terminal domain"/>
    <property type="match status" value="1"/>
</dbReference>
<keyword evidence="4 5" id="KW-0274">FAD</keyword>
<dbReference type="PIRSF" id="PIRSF000137">
    <property type="entry name" value="Alcohol_oxidase"/>
    <property type="match status" value="1"/>
</dbReference>